<dbReference type="EMBL" id="CP054493">
    <property type="protein sequence ID" value="QOY54747.1"/>
    <property type="molecule type" value="Genomic_DNA"/>
</dbReference>
<name>A0A7S7RPU1_9BACT</name>
<evidence type="ECO:0000313" key="2">
    <source>
        <dbReference type="Proteomes" id="UP000593836"/>
    </source>
</evidence>
<accession>A0A7S7RPU1</accession>
<organism evidence="1 2">
    <name type="scientific">Candidatus Sulfurimonas marisnigri</name>
    <dbReference type="NCBI Taxonomy" id="2740405"/>
    <lineage>
        <taxon>Bacteria</taxon>
        <taxon>Pseudomonadati</taxon>
        <taxon>Campylobacterota</taxon>
        <taxon>Epsilonproteobacteria</taxon>
        <taxon>Campylobacterales</taxon>
        <taxon>Sulfurimonadaceae</taxon>
        <taxon>Sulfurimonas</taxon>
    </lineage>
</organism>
<sequence length="72" mass="8486">MEKLNFKLSSDNIENLENFSSILNKDTSTIMNEALEEYFINAQKKLLEKSIEDDNAMTNLDYDEFWDDVEID</sequence>
<gene>
    <name evidence="1" type="ORF">HUE87_00410</name>
</gene>
<reference evidence="1 2" key="1">
    <citation type="submission" date="2020-05" db="EMBL/GenBank/DDBJ databases">
        <title>Sulfurimonas marisnigri, sp. nov., and Sulfurimonas baltica, sp. nov., manganese oxide reducing chemolithoautotrophs of the class Epsilonproteobacteria isolated from the pelagic redoxclines of the Black and Baltic Seas and emended description of the genus Sulfurimonas.</title>
        <authorList>
            <person name="Henkel J.V."/>
            <person name="Laudan C."/>
            <person name="Werner J."/>
            <person name="Neu T."/>
            <person name="Plewe S."/>
            <person name="Sproer C."/>
            <person name="Bunk B."/>
            <person name="Schulz-Vogt H.N."/>
        </authorList>
    </citation>
    <scope>NUCLEOTIDE SEQUENCE [LARGE SCALE GENOMIC DNA]</scope>
    <source>
        <strain evidence="1 2">SoZ1</strain>
    </source>
</reference>
<dbReference type="AlphaFoldDB" id="A0A7S7RPU1"/>
<evidence type="ECO:0000313" key="1">
    <source>
        <dbReference type="EMBL" id="QOY54747.1"/>
    </source>
</evidence>
<dbReference type="RefSeq" id="WP_194366791.1">
    <property type="nucleotide sequence ID" value="NZ_CP054493.1"/>
</dbReference>
<proteinExistence type="predicted"/>
<evidence type="ECO:0008006" key="3">
    <source>
        <dbReference type="Google" id="ProtNLM"/>
    </source>
</evidence>
<dbReference type="Proteomes" id="UP000593836">
    <property type="component" value="Chromosome"/>
</dbReference>
<keyword evidence="2" id="KW-1185">Reference proteome</keyword>
<protein>
    <recommendedName>
        <fullName evidence="3">CopG family transcriptional regulator</fullName>
    </recommendedName>
</protein>
<dbReference type="KEGG" id="smas:HUE87_00410"/>